<dbReference type="EMBL" id="VWXL01000014">
    <property type="protein sequence ID" value="MVB09834.1"/>
    <property type="molecule type" value="Genomic_DNA"/>
</dbReference>
<dbReference type="Pfam" id="PF05524">
    <property type="entry name" value="PEP-utilisers_N"/>
    <property type="match status" value="1"/>
</dbReference>
<feature type="active site" description="Tele-phosphohistidine intermediate" evidence="18">
    <location>
        <position position="193"/>
    </location>
</feature>
<feature type="domain" description="PEP-utilising enzyme mobile" evidence="21">
    <location>
        <begin position="157"/>
        <end position="229"/>
    </location>
</feature>
<dbReference type="InterPro" id="IPR006318">
    <property type="entry name" value="PTS_EI-like"/>
</dbReference>
<dbReference type="RefSeq" id="WP_156989699.1">
    <property type="nucleotide sequence ID" value="NZ_VWXL01000014.1"/>
</dbReference>
<organism evidence="24 25">
    <name type="scientific">Caproicibacter fermentans</name>
    <dbReference type="NCBI Taxonomy" id="2576756"/>
    <lineage>
        <taxon>Bacteria</taxon>
        <taxon>Bacillati</taxon>
        <taxon>Bacillota</taxon>
        <taxon>Clostridia</taxon>
        <taxon>Eubacteriales</taxon>
        <taxon>Acutalibacteraceae</taxon>
        <taxon>Caproicibacter</taxon>
    </lineage>
</organism>
<dbReference type="InterPro" id="IPR023151">
    <property type="entry name" value="PEP_util_CS"/>
</dbReference>
<keyword evidence="14 17" id="KW-0418">Kinase</keyword>
<dbReference type="InterPro" id="IPR050499">
    <property type="entry name" value="PEP-utilizing_PTS_enzyme"/>
</dbReference>
<comment type="caution">
    <text evidence="24">The sequence shown here is derived from an EMBL/GenBank/DDBJ whole genome shotgun (WGS) entry which is preliminary data.</text>
</comment>
<dbReference type="InterPro" id="IPR040442">
    <property type="entry name" value="Pyrv_kinase-like_dom_sf"/>
</dbReference>
<dbReference type="PROSITE" id="PS00742">
    <property type="entry name" value="PEP_ENZYMES_2"/>
    <property type="match status" value="1"/>
</dbReference>
<keyword evidence="25" id="KW-1185">Reference proteome</keyword>
<feature type="domain" description="Phosphotransferase system enzyme I N-terminal" evidence="23">
    <location>
        <begin position="7"/>
        <end position="130"/>
    </location>
</feature>
<dbReference type="PRINTS" id="PR01736">
    <property type="entry name" value="PHPHTRNFRASE"/>
</dbReference>
<feature type="binding site" evidence="20">
    <location>
        <position position="435"/>
    </location>
    <ligand>
        <name>Mg(2+)</name>
        <dbReference type="ChEBI" id="CHEBI:18420"/>
    </ligand>
</feature>
<dbReference type="OrthoDB" id="9765468at2"/>
<keyword evidence="13 17" id="KW-0479">Metal-binding</keyword>
<dbReference type="Pfam" id="PF00391">
    <property type="entry name" value="PEP-utilizers"/>
    <property type="match status" value="1"/>
</dbReference>
<keyword evidence="9 17" id="KW-0963">Cytoplasm</keyword>
<keyword evidence="11 17" id="KW-0808">Transferase</keyword>
<evidence type="ECO:0000256" key="15">
    <source>
        <dbReference type="ARBA" id="ARBA00022842"/>
    </source>
</evidence>
<feature type="binding site" evidence="19">
    <location>
        <begin position="458"/>
        <end position="459"/>
    </location>
    <ligand>
        <name>phosphoenolpyruvate</name>
        <dbReference type="ChEBI" id="CHEBI:58702"/>
    </ligand>
</feature>
<dbReference type="GO" id="GO:0009401">
    <property type="term" value="P:phosphoenolpyruvate-dependent sugar phosphotransferase system"/>
    <property type="evidence" value="ECO:0007669"/>
    <property type="project" value="UniProtKB-KW"/>
</dbReference>
<keyword evidence="12 17" id="KW-0598">Phosphotransferase system</keyword>
<dbReference type="GO" id="GO:0005737">
    <property type="term" value="C:cytoplasm"/>
    <property type="evidence" value="ECO:0007669"/>
    <property type="project" value="UniProtKB-SubCell"/>
</dbReference>
<dbReference type="GO" id="GO:0016301">
    <property type="term" value="F:kinase activity"/>
    <property type="evidence" value="ECO:0007669"/>
    <property type="project" value="UniProtKB-KW"/>
</dbReference>
<keyword evidence="15 17" id="KW-0460">Magnesium</keyword>
<feature type="binding site" evidence="19">
    <location>
        <position position="336"/>
    </location>
    <ligand>
        <name>phosphoenolpyruvate</name>
        <dbReference type="ChEBI" id="CHEBI:58702"/>
    </ligand>
</feature>
<dbReference type="EC" id="2.7.3.9" evidence="6 17"/>
<dbReference type="PANTHER" id="PTHR46244">
    <property type="entry name" value="PHOSPHOENOLPYRUVATE-PROTEIN PHOSPHOTRANSFERASE"/>
    <property type="match status" value="1"/>
</dbReference>
<evidence type="ECO:0000256" key="7">
    <source>
        <dbReference type="ARBA" id="ARBA00016544"/>
    </source>
</evidence>
<name>A0A6N8HVL1_9FIRM</name>
<evidence type="ECO:0000259" key="23">
    <source>
        <dbReference type="Pfam" id="PF05524"/>
    </source>
</evidence>
<feature type="binding site" evidence="19">
    <location>
        <position position="469"/>
    </location>
    <ligand>
        <name>phosphoenolpyruvate</name>
        <dbReference type="ChEBI" id="CHEBI:58702"/>
    </ligand>
</feature>
<evidence type="ECO:0000256" key="5">
    <source>
        <dbReference type="ARBA" id="ARBA00007837"/>
    </source>
</evidence>
<comment type="catalytic activity">
    <reaction evidence="1 17">
        <text>L-histidyl-[protein] + phosphoenolpyruvate = N(pros)-phospho-L-histidyl-[protein] + pyruvate</text>
        <dbReference type="Rhea" id="RHEA:23880"/>
        <dbReference type="Rhea" id="RHEA-COMP:9745"/>
        <dbReference type="Rhea" id="RHEA-COMP:9746"/>
        <dbReference type="ChEBI" id="CHEBI:15361"/>
        <dbReference type="ChEBI" id="CHEBI:29979"/>
        <dbReference type="ChEBI" id="CHEBI:58702"/>
        <dbReference type="ChEBI" id="CHEBI:64837"/>
        <dbReference type="EC" id="2.7.3.9"/>
    </reaction>
</comment>
<comment type="subcellular location">
    <subcellularLocation>
        <location evidence="4 17">Cytoplasm</location>
    </subcellularLocation>
</comment>
<evidence type="ECO:0000259" key="22">
    <source>
        <dbReference type="Pfam" id="PF02896"/>
    </source>
</evidence>
<evidence type="ECO:0000256" key="20">
    <source>
        <dbReference type="PIRSR" id="PIRSR000732-3"/>
    </source>
</evidence>
<dbReference type="Pfam" id="PF02896">
    <property type="entry name" value="PEP-utilizers_C"/>
    <property type="match status" value="1"/>
</dbReference>
<evidence type="ECO:0000256" key="12">
    <source>
        <dbReference type="ARBA" id="ARBA00022683"/>
    </source>
</evidence>
<evidence type="ECO:0000256" key="6">
    <source>
        <dbReference type="ARBA" id="ARBA00012232"/>
    </source>
</evidence>
<proteinExistence type="inferred from homology"/>
<evidence type="ECO:0000256" key="3">
    <source>
        <dbReference type="ARBA" id="ARBA00002728"/>
    </source>
</evidence>
<evidence type="ECO:0000256" key="13">
    <source>
        <dbReference type="ARBA" id="ARBA00022723"/>
    </source>
</evidence>
<dbReference type="Proteomes" id="UP000469440">
    <property type="component" value="Unassembled WGS sequence"/>
</dbReference>
<keyword evidence="24" id="KW-0670">Pyruvate</keyword>
<evidence type="ECO:0000256" key="16">
    <source>
        <dbReference type="ARBA" id="ARBA00033235"/>
    </source>
</evidence>
<evidence type="ECO:0000256" key="9">
    <source>
        <dbReference type="ARBA" id="ARBA00022490"/>
    </source>
</evidence>
<evidence type="ECO:0000256" key="8">
    <source>
        <dbReference type="ARBA" id="ARBA00022448"/>
    </source>
</evidence>
<evidence type="ECO:0000313" key="24">
    <source>
        <dbReference type="EMBL" id="MVB09834.1"/>
    </source>
</evidence>
<feature type="binding site" evidence="20">
    <location>
        <position position="459"/>
    </location>
    <ligand>
        <name>Mg(2+)</name>
        <dbReference type="ChEBI" id="CHEBI:18420"/>
    </ligand>
</feature>
<dbReference type="InterPro" id="IPR000121">
    <property type="entry name" value="PEP_util_C"/>
</dbReference>
<dbReference type="InterPro" id="IPR024692">
    <property type="entry name" value="PTS_EI"/>
</dbReference>
<reference evidence="24 25" key="1">
    <citation type="submission" date="2019-09" db="EMBL/GenBank/DDBJ databases">
        <title>Genome sequence of Clostridium sp. EA1.</title>
        <authorList>
            <person name="Poehlein A."/>
            <person name="Bengelsdorf F.R."/>
            <person name="Daniel R."/>
        </authorList>
    </citation>
    <scope>NUCLEOTIDE SEQUENCE [LARGE SCALE GENOMIC DNA]</scope>
    <source>
        <strain evidence="24 25">EA1</strain>
    </source>
</reference>
<evidence type="ECO:0000256" key="2">
    <source>
        <dbReference type="ARBA" id="ARBA00001946"/>
    </source>
</evidence>
<evidence type="ECO:0000256" key="1">
    <source>
        <dbReference type="ARBA" id="ARBA00000683"/>
    </source>
</evidence>
<dbReference type="InterPro" id="IPR036637">
    <property type="entry name" value="Phosphohistidine_dom_sf"/>
</dbReference>
<dbReference type="Gene3D" id="1.10.274.10">
    <property type="entry name" value="PtsI, HPr-binding domain"/>
    <property type="match status" value="1"/>
</dbReference>
<gene>
    <name evidence="24" type="primary">ptsI_3</name>
    <name evidence="24" type="ORF">CAFE_04990</name>
</gene>
<keyword evidence="8 17" id="KW-0813">Transport</keyword>
<dbReference type="InterPro" id="IPR036618">
    <property type="entry name" value="PtsI_HPr-bd_sf"/>
</dbReference>
<dbReference type="SUPFAM" id="SSF47831">
    <property type="entry name" value="Enzyme I of the PEP:sugar phosphotransferase system HPr-binding (sub)domain"/>
    <property type="match status" value="1"/>
</dbReference>
<evidence type="ECO:0000256" key="19">
    <source>
        <dbReference type="PIRSR" id="PIRSR000732-2"/>
    </source>
</evidence>
<evidence type="ECO:0000256" key="17">
    <source>
        <dbReference type="PIRNR" id="PIRNR000732"/>
    </source>
</evidence>
<sequence>MSERSFQGIGVSRGIRRGKVCLFQHGTKPDAERKIQPREADAETDRFNRAAERAVREVEELIAKTAGKLKEEELSVIRGQKTILSDPAYCPEIRKLIREELLKPEKAVSQVTEKYAAIFENMQNSYMRERAADVRDAGNRLLGILTGADRSGLAAIDHPVILVADDLSPSDTVQLNRDFILAFATEKGGKTSHTSIFAKSLRIPAVVGLTGILEAVSDGEELILDGSEGICIAAPEPDTVAEYERKGEEERKKEELYLRSAQQDARTSDGKRIVVAANIGSYADAAGSSREGAEAVGLFRTEQVYLSRQSSPGEEIQFQEYKKIAECYSPREVIVRTLDIGGDKNVKYLGIASEANPFLGYRAIRLCLDRKELFQTQLRAILRASRYGKLAIMFPMIADYEELAAAKAMLEEAEEQLAKEGIPFDDRIKTGMMIEVPSAALMADVLAKEVDFFSVGTNDLVQYSLAVDRGNKQVSYLYDYCHPAVARLIRQTSEAAHANHIPIGMCGSMAGDPLAVPLLIGLGLDELSMALDSIAQVKYEIGRLAFESCRNLAETAVNCKSAREVRNLLLDFRSGVIRS</sequence>
<evidence type="ECO:0000256" key="14">
    <source>
        <dbReference type="ARBA" id="ARBA00022777"/>
    </source>
</evidence>
<dbReference type="GO" id="GO:0008965">
    <property type="term" value="F:phosphoenolpyruvate-protein phosphotransferase activity"/>
    <property type="evidence" value="ECO:0007669"/>
    <property type="project" value="UniProtKB-EC"/>
</dbReference>
<accession>A0A6N8HVL1</accession>
<feature type="active site" description="Proton donor" evidence="18">
    <location>
        <position position="506"/>
    </location>
</feature>
<dbReference type="InterPro" id="IPR015813">
    <property type="entry name" value="Pyrv/PenolPyrv_kinase-like_dom"/>
</dbReference>
<comment type="similarity">
    <text evidence="5 17">Belongs to the PEP-utilizing enzyme family.</text>
</comment>
<protein>
    <recommendedName>
        <fullName evidence="7 17">Phosphoenolpyruvate-protein phosphotransferase</fullName>
        <ecNumber evidence="6 17">2.7.3.9</ecNumber>
    </recommendedName>
    <alternativeName>
        <fullName evidence="16 17">Phosphotransferase system, enzyme I</fullName>
    </alternativeName>
</protein>
<dbReference type="PIRSF" id="PIRSF000732">
    <property type="entry name" value="PTS_enzyme_I"/>
    <property type="match status" value="1"/>
</dbReference>
<dbReference type="InterPro" id="IPR008279">
    <property type="entry name" value="PEP-util_enz_mobile_dom"/>
</dbReference>
<dbReference type="PANTHER" id="PTHR46244:SF3">
    <property type="entry name" value="PHOSPHOENOLPYRUVATE-PROTEIN PHOSPHOTRANSFERASE"/>
    <property type="match status" value="1"/>
</dbReference>
<feature type="domain" description="PEP-utilising enzyme C-terminal" evidence="22">
    <location>
        <begin position="260"/>
        <end position="543"/>
    </location>
</feature>
<dbReference type="InterPro" id="IPR008731">
    <property type="entry name" value="PTS_EIN"/>
</dbReference>
<keyword evidence="10 17" id="KW-0762">Sugar transport</keyword>
<evidence type="ECO:0000256" key="4">
    <source>
        <dbReference type="ARBA" id="ARBA00004496"/>
    </source>
</evidence>
<dbReference type="NCBIfam" id="TIGR01417">
    <property type="entry name" value="PTS_I_fam"/>
    <property type="match status" value="1"/>
</dbReference>
<dbReference type="SUPFAM" id="SSF51621">
    <property type="entry name" value="Phosphoenolpyruvate/pyruvate domain"/>
    <property type="match status" value="1"/>
</dbReference>
<comment type="cofactor">
    <cofactor evidence="2 17 20">
        <name>Mg(2+)</name>
        <dbReference type="ChEBI" id="CHEBI:18420"/>
    </cofactor>
</comment>
<comment type="function">
    <text evidence="3 17">General (non sugar-specific) component of the phosphoenolpyruvate-dependent sugar phosphotransferase system (sugar PTS). This major carbohydrate active-transport system catalyzes the phosphorylation of incoming sugar substrates concomitantly with their translocation across the cell membrane. Enzyme I transfers the phosphoryl group from phosphoenolpyruvate (PEP) to the phosphoryl carrier protein (HPr).</text>
</comment>
<evidence type="ECO:0000256" key="10">
    <source>
        <dbReference type="ARBA" id="ARBA00022597"/>
    </source>
</evidence>
<feature type="binding site" evidence="19">
    <location>
        <position position="300"/>
    </location>
    <ligand>
        <name>phosphoenolpyruvate</name>
        <dbReference type="ChEBI" id="CHEBI:58702"/>
    </ligand>
</feature>
<dbReference type="AlphaFoldDB" id="A0A6N8HVL1"/>
<dbReference type="Gene3D" id="3.50.30.10">
    <property type="entry name" value="Phosphohistidine domain"/>
    <property type="match status" value="1"/>
</dbReference>
<evidence type="ECO:0000256" key="11">
    <source>
        <dbReference type="ARBA" id="ARBA00022679"/>
    </source>
</evidence>
<evidence type="ECO:0000256" key="18">
    <source>
        <dbReference type="PIRSR" id="PIRSR000732-1"/>
    </source>
</evidence>
<dbReference type="SUPFAM" id="SSF52009">
    <property type="entry name" value="Phosphohistidine domain"/>
    <property type="match status" value="1"/>
</dbReference>
<dbReference type="GO" id="GO:0046872">
    <property type="term" value="F:metal ion binding"/>
    <property type="evidence" value="ECO:0007669"/>
    <property type="project" value="UniProtKB-KW"/>
</dbReference>
<evidence type="ECO:0000259" key="21">
    <source>
        <dbReference type="Pfam" id="PF00391"/>
    </source>
</evidence>
<evidence type="ECO:0000313" key="25">
    <source>
        <dbReference type="Proteomes" id="UP000469440"/>
    </source>
</evidence>
<dbReference type="Gene3D" id="3.20.20.60">
    <property type="entry name" value="Phosphoenolpyruvate-binding domains"/>
    <property type="match status" value="1"/>
</dbReference>